<organism evidence="6 7">
    <name type="scientific">Neptunomonas marina</name>
    <dbReference type="NCBI Taxonomy" id="1815562"/>
    <lineage>
        <taxon>Bacteria</taxon>
        <taxon>Pseudomonadati</taxon>
        <taxon>Pseudomonadota</taxon>
        <taxon>Gammaproteobacteria</taxon>
        <taxon>Oceanospirillales</taxon>
        <taxon>Oceanospirillaceae</taxon>
        <taxon>Neptunomonas</taxon>
    </lineage>
</organism>
<evidence type="ECO:0000313" key="7">
    <source>
        <dbReference type="Proteomes" id="UP000282818"/>
    </source>
</evidence>
<dbReference type="GO" id="GO:0005829">
    <property type="term" value="C:cytosol"/>
    <property type="evidence" value="ECO:0007669"/>
    <property type="project" value="TreeGrafter"/>
</dbReference>
<evidence type="ECO:0000259" key="4">
    <source>
        <dbReference type="PROSITE" id="PS50042"/>
    </source>
</evidence>
<keyword evidence="2" id="KW-0238">DNA-binding</keyword>
<dbReference type="AlphaFoldDB" id="A0A437QB56"/>
<dbReference type="InterPro" id="IPR018490">
    <property type="entry name" value="cNMP-bd_dom_sf"/>
</dbReference>
<keyword evidence="3" id="KW-0804">Transcription</keyword>
<accession>A0A437QB56</accession>
<dbReference type="CDD" id="cd00092">
    <property type="entry name" value="HTH_CRP"/>
    <property type="match status" value="1"/>
</dbReference>
<protein>
    <submittedName>
        <fullName evidence="6">Crp/Fnr family transcriptional regulator</fullName>
    </submittedName>
</protein>
<dbReference type="InterPro" id="IPR036390">
    <property type="entry name" value="WH_DNA-bd_sf"/>
</dbReference>
<dbReference type="PANTHER" id="PTHR24567:SF26">
    <property type="entry name" value="REGULATORY PROTEIN YEIL"/>
    <property type="match status" value="1"/>
</dbReference>
<dbReference type="Pfam" id="PF00027">
    <property type="entry name" value="cNMP_binding"/>
    <property type="match status" value="1"/>
</dbReference>
<keyword evidence="1" id="KW-0805">Transcription regulation</keyword>
<dbReference type="SMART" id="SM00419">
    <property type="entry name" value="HTH_CRP"/>
    <property type="match status" value="1"/>
</dbReference>
<dbReference type="Pfam" id="PF13545">
    <property type="entry name" value="HTH_Crp_2"/>
    <property type="match status" value="1"/>
</dbReference>
<dbReference type="PROSITE" id="PS50042">
    <property type="entry name" value="CNMP_BINDING_3"/>
    <property type="match status" value="1"/>
</dbReference>
<dbReference type="SUPFAM" id="SSF51206">
    <property type="entry name" value="cAMP-binding domain-like"/>
    <property type="match status" value="1"/>
</dbReference>
<dbReference type="InterPro" id="IPR036388">
    <property type="entry name" value="WH-like_DNA-bd_sf"/>
</dbReference>
<dbReference type="Proteomes" id="UP000282818">
    <property type="component" value="Unassembled WGS sequence"/>
</dbReference>
<feature type="domain" description="Cyclic nucleotide-binding" evidence="4">
    <location>
        <begin position="16"/>
        <end position="127"/>
    </location>
</feature>
<dbReference type="PANTHER" id="PTHR24567">
    <property type="entry name" value="CRP FAMILY TRANSCRIPTIONAL REGULATORY PROTEIN"/>
    <property type="match status" value="1"/>
</dbReference>
<reference evidence="6 7" key="1">
    <citation type="submission" date="2019-01" db="EMBL/GenBank/DDBJ databases">
        <authorList>
            <person name="Chen W.-M."/>
        </authorList>
    </citation>
    <scope>NUCLEOTIDE SEQUENCE [LARGE SCALE GENOMIC DNA]</scope>
    <source>
        <strain evidence="6 7">HPM-16</strain>
    </source>
</reference>
<sequence>MNDQSAIPLSAPIAHIIETHAQRLHAADGQVLARAGQDCQGFMVVVTGCIRVFARSSAGREIDMYRIHPGETCVLTTSCLMAGEGFPAEAIAEEDTELWVLPVVQFRSLMDQSDVFRHFVFSSYGSRLTRLLQLVQSVAFDTIEQRINEFLLGECRHGLVISMSHQQIADALGSAREVISRQLKTLEKKGVVALARGQVVILDYHALVAAHKKSKNAV</sequence>
<evidence type="ECO:0000256" key="3">
    <source>
        <dbReference type="ARBA" id="ARBA00023163"/>
    </source>
</evidence>
<dbReference type="Gene3D" id="2.60.120.10">
    <property type="entry name" value="Jelly Rolls"/>
    <property type="match status" value="1"/>
</dbReference>
<dbReference type="InterPro" id="IPR012318">
    <property type="entry name" value="HTH_CRP"/>
</dbReference>
<dbReference type="GO" id="GO:0003700">
    <property type="term" value="F:DNA-binding transcription factor activity"/>
    <property type="evidence" value="ECO:0007669"/>
    <property type="project" value="TreeGrafter"/>
</dbReference>
<feature type="domain" description="HTH crp-type" evidence="5">
    <location>
        <begin position="141"/>
        <end position="205"/>
    </location>
</feature>
<dbReference type="SUPFAM" id="SSF46785">
    <property type="entry name" value="Winged helix' DNA-binding domain"/>
    <property type="match status" value="1"/>
</dbReference>
<dbReference type="EMBL" id="SACQ01000002">
    <property type="protein sequence ID" value="RVU31563.1"/>
    <property type="molecule type" value="Genomic_DNA"/>
</dbReference>
<comment type="caution">
    <text evidence="6">The sequence shown here is derived from an EMBL/GenBank/DDBJ whole genome shotgun (WGS) entry which is preliminary data.</text>
</comment>
<evidence type="ECO:0000259" key="5">
    <source>
        <dbReference type="PROSITE" id="PS51063"/>
    </source>
</evidence>
<keyword evidence="7" id="KW-1185">Reference proteome</keyword>
<dbReference type="GO" id="GO:0003677">
    <property type="term" value="F:DNA binding"/>
    <property type="evidence" value="ECO:0007669"/>
    <property type="project" value="UniProtKB-KW"/>
</dbReference>
<evidence type="ECO:0000256" key="2">
    <source>
        <dbReference type="ARBA" id="ARBA00023125"/>
    </source>
</evidence>
<dbReference type="PRINTS" id="PR00034">
    <property type="entry name" value="HTHCRP"/>
</dbReference>
<dbReference type="PROSITE" id="PS51063">
    <property type="entry name" value="HTH_CRP_2"/>
    <property type="match status" value="1"/>
</dbReference>
<dbReference type="InterPro" id="IPR014710">
    <property type="entry name" value="RmlC-like_jellyroll"/>
</dbReference>
<name>A0A437QB56_9GAMM</name>
<evidence type="ECO:0000313" key="6">
    <source>
        <dbReference type="EMBL" id="RVU31563.1"/>
    </source>
</evidence>
<dbReference type="RefSeq" id="WP_127693422.1">
    <property type="nucleotide sequence ID" value="NZ_SACQ01000002.1"/>
</dbReference>
<dbReference type="InterPro" id="IPR000595">
    <property type="entry name" value="cNMP-bd_dom"/>
</dbReference>
<evidence type="ECO:0000256" key="1">
    <source>
        <dbReference type="ARBA" id="ARBA00023015"/>
    </source>
</evidence>
<proteinExistence type="predicted"/>
<dbReference type="Gene3D" id="1.10.10.10">
    <property type="entry name" value="Winged helix-like DNA-binding domain superfamily/Winged helix DNA-binding domain"/>
    <property type="match status" value="1"/>
</dbReference>
<dbReference type="CDD" id="cd00038">
    <property type="entry name" value="CAP_ED"/>
    <property type="match status" value="1"/>
</dbReference>
<dbReference type="InterPro" id="IPR050397">
    <property type="entry name" value="Env_Response_Regulators"/>
</dbReference>
<gene>
    <name evidence="6" type="ORF">EOE65_06170</name>
</gene>